<keyword evidence="9" id="KW-1185">Reference proteome</keyword>
<evidence type="ECO:0000256" key="6">
    <source>
        <dbReference type="ARBA" id="ARBA00035183"/>
    </source>
</evidence>
<comment type="caution">
    <text evidence="8">The sequence shown here is derived from an EMBL/GenBank/DDBJ whole genome shotgun (WGS) entry which is preliminary data.</text>
</comment>
<feature type="region of interest" description="Disordered" evidence="7">
    <location>
        <begin position="974"/>
        <end position="1003"/>
    </location>
</feature>
<evidence type="ECO:0000256" key="2">
    <source>
        <dbReference type="ARBA" id="ARBA00008860"/>
    </source>
</evidence>
<dbReference type="PANTHER" id="PTHR10957">
    <property type="entry name" value="RAP1 GTPASE-GDP DISSOCIATION STIMULATOR 1"/>
    <property type="match status" value="1"/>
</dbReference>
<dbReference type="InterPro" id="IPR040144">
    <property type="entry name" value="RAP1GDS1"/>
</dbReference>
<dbReference type="SUPFAM" id="SSF48371">
    <property type="entry name" value="ARM repeat"/>
    <property type="match status" value="2"/>
</dbReference>
<dbReference type="InterPro" id="IPR018305">
    <property type="entry name" value="Ribosomal_m50"/>
</dbReference>
<evidence type="ECO:0000313" key="8">
    <source>
        <dbReference type="EMBL" id="KAK3349587.1"/>
    </source>
</evidence>
<dbReference type="GO" id="GO:0005085">
    <property type="term" value="F:guanyl-nucleotide exchange factor activity"/>
    <property type="evidence" value="ECO:0007669"/>
    <property type="project" value="InterPro"/>
</dbReference>
<dbReference type="Pfam" id="PF10501">
    <property type="entry name" value="Ribosomal_L50"/>
    <property type="match status" value="1"/>
</dbReference>
<evidence type="ECO:0000256" key="7">
    <source>
        <dbReference type="SAM" id="MobiDB-lite"/>
    </source>
</evidence>
<organism evidence="8 9">
    <name type="scientific">Lasiosphaeria hispida</name>
    <dbReference type="NCBI Taxonomy" id="260671"/>
    <lineage>
        <taxon>Eukaryota</taxon>
        <taxon>Fungi</taxon>
        <taxon>Dikarya</taxon>
        <taxon>Ascomycota</taxon>
        <taxon>Pezizomycotina</taxon>
        <taxon>Sordariomycetes</taxon>
        <taxon>Sordariomycetidae</taxon>
        <taxon>Sordariales</taxon>
        <taxon>Lasiosphaeriaceae</taxon>
        <taxon>Lasiosphaeria</taxon>
    </lineage>
</organism>
<dbReference type="InterPro" id="IPR016024">
    <property type="entry name" value="ARM-type_fold"/>
</dbReference>
<dbReference type="Gene3D" id="1.25.10.10">
    <property type="entry name" value="Leucine-rich Repeat Variant"/>
    <property type="match status" value="2"/>
</dbReference>
<dbReference type="GO" id="GO:1990904">
    <property type="term" value="C:ribonucleoprotein complex"/>
    <property type="evidence" value="ECO:0007669"/>
    <property type="project" value="UniProtKB-KW"/>
</dbReference>
<accession>A0AAJ0HEX2</accession>
<evidence type="ECO:0000256" key="1">
    <source>
        <dbReference type="ARBA" id="ARBA00004173"/>
    </source>
</evidence>
<comment type="similarity">
    <text evidence="2">Belongs to the mitochondrion-specific ribosomal protein mL50 family.</text>
</comment>
<dbReference type="GO" id="GO:0005739">
    <property type="term" value="C:mitochondrion"/>
    <property type="evidence" value="ECO:0007669"/>
    <property type="project" value="UniProtKB-SubCell"/>
</dbReference>
<dbReference type="GO" id="GO:0005840">
    <property type="term" value="C:ribosome"/>
    <property type="evidence" value="ECO:0007669"/>
    <property type="project" value="UniProtKB-KW"/>
</dbReference>
<dbReference type="InterPro" id="IPR011989">
    <property type="entry name" value="ARM-like"/>
</dbReference>
<keyword evidence="5" id="KW-0687">Ribonucleoprotein</keyword>
<dbReference type="AlphaFoldDB" id="A0AAJ0HEX2"/>
<evidence type="ECO:0000256" key="4">
    <source>
        <dbReference type="ARBA" id="ARBA00023128"/>
    </source>
</evidence>
<dbReference type="EMBL" id="JAUIQD010000005">
    <property type="protein sequence ID" value="KAK3349587.1"/>
    <property type="molecule type" value="Genomic_DNA"/>
</dbReference>
<name>A0AAJ0HEX2_9PEZI</name>
<protein>
    <recommendedName>
        <fullName evidence="6">Large ribosomal subunit protein mL50</fullName>
    </recommendedName>
</protein>
<gene>
    <name evidence="8" type="ORF">B0T25DRAFT_504796</name>
</gene>
<comment type="subcellular location">
    <subcellularLocation>
        <location evidence="1">Mitochondrion</location>
    </subcellularLocation>
</comment>
<keyword evidence="3" id="KW-0689">Ribosomal protein</keyword>
<evidence type="ECO:0000256" key="5">
    <source>
        <dbReference type="ARBA" id="ARBA00023274"/>
    </source>
</evidence>
<evidence type="ECO:0000256" key="3">
    <source>
        <dbReference type="ARBA" id="ARBA00022980"/>
    </source>
</evidence>
<proteinExistence type="inferred from homology"/>
<evidence type="ECO:0000313" key="9">
    <source>
        <dbReference type="Proteomes" id="UP001275084"/>
    </source>
</evidence>
<reference evidence="8" key="1">
    <citation type="journal article" date="2023" name="Mol. Phylogenet. Evol.">
        <title>Genome-scale phylogeny and comparative genomics of the fungal order Sordariales.</title>
        <authorList>
            <person name="Hensen N."/>
            <person name="Bonometti L."/>
            <person name="Westerberg I."/>
            <person name="Brannstrom I.O."/>
            <person name="Guillou S."/>
            <person name="Cros-Aarteil S."/>
            <person name="Calhoun S."/>
            <person name="Haridas S."/>
            <person name="Kuo A."/>
            <person name="Mondo S."/>
            <person name="Pangilinan J."/>
            <person name="Riley R."/>
            <person name="LaButti K."/>
            <person name="Andreopoulos B."/>
            <person name="Lipzen A."/>
            <person name="Chen C."/>
            <person name="Yan M."/>
            <person name="Daum C."/>
            <person name="Ng V."/>
            <person name="Clum A."/>
            <person name="Steindorff A."/>
            <person name="Ohm R.A."/>
            <person name="Martin F."/>
            <person name="Silar P."/>
            <person name="Natvig D.O."/>
            <person name="Lalanne C."/>
            <person name="Gautier V."/>
            <person name="Ament-Velasquez S.L."/>
            <person name="Kruys A."/>
            <person name="Hutchinson M.I."/>
            <person name="Powell A.J."/>
            <person name="Barry K."/>
            <person name="Miller A.N."/>
            <person name="Grigoriev I.V."/>
            <person name="Debuchy R."/>
            <person name="Gladieux P."/>
            <person name="Hiltunen Thoren M."/>
            <person name="Johannesson H."/>
        </authorList>
    </citation>
    <scope>NUCLEOTIDE SEQUENCE</scope>
    <source>
        <strain evidence="8">CBS 955.72</strain>
    </source>
</reference>
<keyword evidence="4" id="KW-0496">Mitochondrion</keyword>
<reference evidence="8" key="2">
    <citation type="submission" date="2023-06" db="EMBL/GenBank/DDBJ databases">
        <authorList>
            <consortium name="Lawrence Berkeley National Laboratory"/>
            <person name="Haridas S."/>
            <person name="Hensen N."/>
            <person name="Bonometti L."/>
            <person name="Westerberg I."/>
            <person name="Brannstrom I.O."/>
            <person name="Guillou S."/>
            <person name="Cros-Aarteil S."/>
            <person name="Calhoun S."/>
            <person name="Kuo A."/>
            <person name="Mondo S."/>
            <person name="Pangilinan J."/>
            <person name="Riley R."/>
            <person name="Labutti K."/>
            <person name="Andreopoulos B."/>
            <person name="Lipzen A."/>
            <person name="Chen C."/>
            <person name="Yanf M."/>
            <person name="Daum C."/>
            <person name="Ng V."/>
            <person name="Clum A."/>
            <person name="Steindorff A."/>
            <person name="Ohm R."/>
            <person name="Martin F."/>
            <person name="Silar P."/>
            <person name="Natvig D."/>
            <person name="Lalanne C."/>
            <person name="Gautier V."/>
            <person name="Ament-Velasquez S.L."/>
            <person name="Kruys A."/>
            <person name="Hutchinson M.I."/>
            <person name="Powell A.J."/>
            <person name="Barry K."/>
            <person name="Miller A.N."/>
            <person name="Grigoriev I.V."/>
            <person name="Debuchy R."/>
            <person name="Gladieux P."/>
            <person name="Thoren M.H."/>
            <person name="Johannesson H."/>
        </authorList>
    </citation>
    <scope>NUCLEOTIDE SEQUENCE</scope>
    <source>
        <strain evidence="8">CBS 955.72</strain>
    </source>
</reference>
<dbReference type="Proteomes" id="UP001275084">
    <property type="component" value="Unassembled WGS sequence"/>
</dbReference>
<sequence length="1064" mass="115967">MRNLARLRGPASTLSTSSTLTVRTAAAASSASSSHPFSASKTHVWQQQKQTSFKTQRRCLSSSSVQAKRIETDLVYPRKIIVAPHRESIVDPDYVPAVRADGLEEVGGLASWWEDPDHWGQSKQYVGFGPTEKVLDPVLLAVLVRRAVIEAVVMRRFAPNIMRPEGLLAVTRGQQELLDTVEVPLVAAEDGSVTLEENGDWRKVWTRLSKVKQESDEVKKGAAPQPELTPDEAKTLVQKWGSEWKSLKLLDPVVKFYAAKRIQRLTGHIIPDGKLLGIETITSLIAYLAKPPKARKLFEEIETTGVVANLPNVTVSPRRVTPVDKDISVGRWKVMKKELEKRQLPVLGTEGHQKKITAIFSQSRATSQNADEFPDEQSWQTAQLKTALDTAQQAWLDGSHESLAVIAEETANAARNRESELLLLFSHRNPWLILRAHGAQKASWRLPIGESGLLDWVLTSVIAAQGLDLHLKKQLLRLIGNACAECDENKARVVESGKLETTIVSLLDDNDTLLPFALSVIYNICVENEKAQSQICEAGLSKKLVDIVSGPRLAQCQASLRIIIQMLEQLVSQDAEPKIASLSTPALLLGLATSPTQDLELEDFTGLCTVALAYLTYEPFQVALLETDSFGVLSQATYDSQSRFDIDDADADVVEQLKQKLIAWLNTPASHSHLQTAACLTLGNLSRSDEASLALANLVRDPLISILARAVPTPPFSQDLSSRPPPQLLHAVLSFLKNLAIPTANKPSLGSALLSPPESAILPRLWLATTAQPQIQFAAVSLTRLLLVNQIDAVRNICTPLPLSTSAKDGELPGYTTRSDGAAQSPLHILMDVAFRADTDPTKMEAARALCAVIRVLHSPSEDTILPAPWQWDAPTETTADTTAPARARFYAAHATPIAKTLETLLAHKKFATLRSEALFVLALMGRSVDSGRIAVRVLEPVETCRRLAEAVTGREVTDDEAAVGGAVTEIGEDGIGEENKDKGAGSSPAADTGLLDGLGLEPQQTNVKQTAGMAKIDRENGLVLVAEILRSFSDDLSPSRRKLFEQMLSDGSELILDERKQSK</sequence>